<dbReference type="EMBL" id="SRLO01000165">
    <property type="protein sequence ID" value="TNN70281.1"/>
    <property type="molecule type" value="Genomic_DNA"/>
</dbReference>
<feature type="compositionally biased region" description="Basic residues" evidence="1">
    <location>
        <begin position="12"/>
        <end position="27"/>
    </location>
</feature>
<protein>
    <submittedName>
        <fullName evidence="2">Uncharacterized protein</fullName>
    </submittedName>
</protein>
<keyword evidence="3" id="KW-1185">Reference proteome</keyword>
<evidence type="ECO:0000313" key="3">
    <source>
        <dbReference type="Proteomes" id="UP000314294"/>
    </source>
</evidence>
<gene>
    <name evidence="2" type="ORF">EYF80_019495</name>
</gene>
<evidence type="ECO:0000256" key="1">
    <source>
        <dbReference type="SAM" id="MobiDB-lite"/>
    </source>
</evidence>
<feature type="region of interest" description="Disordered" evidence="1">
    <location>
        <begin position="1"/>
        <end position="28"/>
    </location>
</feature>
<organism evidence="2 3">
    <name type="scientific">Liparis tanakae</name>
    <name type="common">Tanaka's snailfish</name>
    <dbReference type="NCBI Taxonomy" id="230148"/>
    <lineage>
        <taxon>Eukaryota</taxon>
        <taxon>Metazoa</taxon>
        <taxon>Chordata</taxon>
        <taxon>Craniata</taxon>
        <taxon>Vertebrata</taxon>
        <taxon>Euteleostomi</taxon>
        <taxon>Actinopterygii</taxon>
        <taxon>Neopterygii</taxon>
        <taxon>Teleostei</taxon>
        <taxon>Neoteleostei</taxon>
        <taxon>Acanthomorphata</taxon>
        <taxon>Eupercaria</taxon>
        <taxon>Perciformes</taxon>
        <taxon>Cottioidei</taxon>
        <taxon>Cottales</taxon>
        <taxon>Liparidae</taxon>
        <taxon>Liparis</taxon>
    </lineage>
</organism>
<accession>A0A4Z2HXI3</accession>
<comment type="caution">
    <text evidence="2">The sequence shown here is derived from an EMBL/GenBank/DDBJ whole genome shotgun (WGS) entry which is preliminary data.</text>
</comment>
<dbReference type="AlphaFoldDB" id="A0A4Z2HXI3"/>
<evidence type="ECO:0000313" key="2">
    <source>
        <dbReference type="EMBL" id="TNN70281.1"/>
    </source>
</evidence>
<name>A0A4Z2HXI3_9TELE</name>
<reference evidence="2 3" key="1">
    <citation type="submission" date="2019-03" db="EMBL/GenBank/DDBJ databases">
        <title>First draft genome of Liparis tanakae, snailfish: a comprehensive survey of snailfish specific genes.</title>
        <authorList>
            <person name="Kim W."/>
            <person name="Song I."/>
            <person name="Jeong J.-H."/>
            <person name="Kim D."/>
            <person name="Kim S."/>
            <person name="Ryu S."/>
            <person name="Song J.Y."/>
            <person name="Lee S.K."/>
        </authorList>
    </citation>
    <scope>NUCLEOTIDE SEQUENCE [LARGE SCALE GENOMIC DNA]</scope>
    <source>
        <tissue evidence="2">Muscle</tissue>
    </source>
</reference>
<dbReference type="Proteomes" id="UP000314294">
    <property type="component" value="Unassembled WGS sequence"/>
</dbReference>
<proteinExistence type="predicted"/>
<sequence length="64" mass="7006">METCSDGSLMGRRNRPVSVKKGRRGMRRLGSPEQCSALLLLHIVAAVLRAQRDGAAPPEFSSRQ</sequence>